<evidence type="ECO:0000313" key="6">
    <source>
        <dbReference type="EMBL" id="ERN00255.1"/>
    </source>
</evidence>
<comment type="subcellular location">
    <subcellularLocation>
        <location evidence="1">Cytoplasm</location>
    </subcellularLocation>
</comment>
<dbReference type="AlphaFoldDB" id="W1NZY8"/>
<feature type="compositionally biased region" description="Low complexity" evidence="4">
    <location>
        <begin position="38"/>
        <end position="47"/>
    </location>
</feature>
<dbReference type="GO" id="GO:0005737">
    <property type="term" value="C:cytoplasm"/>
    <property type="evidence" value="ECO:0000318"/>
    <property type="project" value="GO_Central"/>
</dbReference>
<dbReference type="Pfam" id="PF09598">
    <property type="entry name" value="Stm1_N"/>
    <property type="match status" value="1"/>
</dbReference>
<accession>W1NZY8</accession>
<feature type="compositionally biased region" description="Polar residues" evidence="4">
    <location>
        <begin position="88"/>
        <end position="97"/>
    </location>
</feature>
<protein>
    <recommendedName>
        <fullName evidence="5">Hyaluronan/mRNA-binding protein domain-containing protein</fullName>
    </recommendedName>
</protein>
<feature type="compositionally biased region" description="Basic and acidic residues" evidence="4">
    <location>
        <begin position="144"/>
        <end position="169"/>
    </location>
</feature>
<keyword evidence="3" id="KW-0175">Coiled coil</keyword>
<dbReference type="GO" id="GO:0003723">
    <property type="term" value="F:RNA binding"/>
    <property type="evidence" value="ECO:0000318"/>
    <property type="project" value="GO_Central"/>
</dbReference>
<dbReference type="InterPro" id="IPR019084">
    <property type="entry name" value="STM1-like_N"/>
</dbReference>
<dbReference type="STRING" id="13333.W1NZY8"/>
<organism evidence="6 7">
    <name type="scientific">Amborella trichopoda</name>
    <dbReference type="NCBI Taxonomy" id="13333"/>
    <lineage>
        <taxon>Eukaryota</taxon>
        <taxon>Viridiplantae</taxon>
        <taxon>Streptophyta</taxon>
        <taxon>Embryophyta</taxon>
        <taxon>Tracheophyta</taxon>
        <taxon>Spermatophyta</taxon>
        <taxon>Magnoliopsida</taxon>
        <taxon>Amborellales</taxon>
        <taxon>Amborellaceae</taxon>
        <taxon>Amborella</taxon>
    </lineage>
</organism>
<dbReference type="HOGENOM" id="CLU_033492_0_0_1"/>
<feature type="compositionally biased region" description="Basic and acidic residues" evidence="4">
    <location>
        <begin position="220"/>
        <end position="231"/>
    </location>
</feature>
<keyword evidence="7" id="KW-1185">Reference proteome</keyword>
<feature type="compositionally biased region" description="Gly residues" evidence="4">
    <location>
        <begin position="326"/>
        <end position="337"/>
    </location>
</feature>
<dbReference type="EMBL" id="KI394940">
    <property type="protein sequence ID" value="ERN00255.1"/>
    <property type="molecule type" value="Genomic_DNA"/>
</dbReference>
<dbReference type="KEGG" id="atr:18428302"/>
<evidence type="ECO:0000256" key="1">
    <source>
        <dbReference type="ARBA" id="ARBA00004496"/>
    </source>
</evidence>
<evidence type="ECO:0000256" key="4">
    <source>
        <dbReference type="SAM" id="MobiDB-lite"/>
    </source>
</evidence>
<feature type="region of interest" description="Disordered" evidence="4">
    <location>
        <begin position="315"/>
        <end position="362"/>
    </location>
</feature>
<proteinExistence type="predicted"/>
<evidence type="ECO:0000313" key="7">
    <source>
        <dbReference type="Proteomes" id="UP000017836"/>
    </source>
</evidence>
<dbReference type="Gramene" id="ERN00255">
    <property type="protein sequence ID" value="ERN00255"/>
    <property type="gene ID" value="AMTR_s00111p00140620"/>
</dbReference>
<evidence type="ECO:0000256" key="2">
    <source>
        <dbReference type="ARBA" id="ARBA00022490"/>
    </source>
</evidence>
<dbReference type="OMA" id="NHGAPAR"/>
<dbReference type="PANTHER" id="PTHR12299">
    <property type="entry name" value="HYALURONIC ACID-BINDING PROTEIN 4"/>
    <property type="match status" value="1"/>
</dbReference>
<dbReference type="Gene3D" id="6.10.140.1040">
    <property type="match status" value="1"/>
</dbReference>
<gene>
    <name evidence="6" type="ORF">AMTR_s00111p00140620</name>
</gene>
<sequence>MSTVNPFDLLGDNDNDDPSLLITSQEMKGASKKPTDKQPPSQAKLPAKPLPPAQAVRDSKAEAGPGRVGARGGGRGFGRGRGPGFSREFNNNGAQQTNGVPGGYGGNEDGEVGKAERGRGGYGGDHTPYRGGRRGGFNNGENGDLDRPRRQFERRSGTGRGNEFKRDGAGRGNWGAPIDEGAVQESEEVVGENGKVTSPEKPSEEENNAAVNKDNAVNEPEQKEPENKEMTLSEYEKVLEEKRKALQALKNEERKVNLDKDFESMLQLSDKKANDDVFIKLGSEKDAARRKEIAEKEERIKKSVSINEFLKPVDGGRYYSPRGRGRGQGRGGFGGGISSNSTNSIAAPSIEDQNQFPTLAAK</sequence>
<feature type="domain" description="Hyaluronan/mRNA-binding protein" evidence="5">
    <location>
        <begin position="148"/>
        <end position="257"/>
    </location>
</feature>
<dbReference type="InterPro" id="IPR006861">
    <property type="entry name" value="HABP4_PAIRBP1-bd"/>
</dbReference>
<reference evidence="7" key="1">
    <citation type="journal article" date="2013" name="Science">
        <title>The Amborella genome and the evolution of flowering plants.</title>
        <authorList>
            <consortium name="Amborella Genome Project"/>
        </authorList>
    </citation>
    <scope>NUCLEOTIDE SEQUENCE [LARGE SCALE GENOMIC DNA]</scope>
</reference>
<dbReference type="PANTHER" id="PTHR12299:SF17">
    <property type="entry name" value="AT19571P-RELATED"/>
    <property type="match status" value="1"/>
</dbReference>
<dbReference type="Proteomes" id="UP000017836">
    <property type="component" value="Unassembled WGS sequence"/>
</dbReference>
<keyword evidence="2" id="KW-0963">Cytoplasm</keyword>
<dbReference type="SMART" id="SM01233">
    <property type="entry name" value="HABP4_PAI-RBP1"/>
    <property type="match status" value="1"/>
</dbReference>
<feature type="compositionally biased region" description="Low complexity" evidence="4">
    <location>
        <begin position="208"/>
        <end position="219"/>
    </location>
</feature>
<dbReference type="OrthoDB" id="784393at2759"/>
<evidence type="ECO:0000256" key="3">
    <source>
        <dbReference type="SAM" id="Coils"/>
    </source>
</evidence>
<name>W1NZY8_AMBTC</name>
<feature type="coiled-coil region" evidence="3">
    <location>
        <begin position="232"/>
        <end position="259"/>
    </location>
</feature>
<feature type="compositionally biased region" description="Gly residues" evidence="4">
    <location>
        <begin position="66"/>
        <end position="83"/>
    </location>
</feature>
<feature type="compositionally biased region" description="Polar residues" evidence="4">
    <location>
        <begin position="338"/>
        <end position="362"/>
    </location>
</feature>
<dbReference type="Pfam" id="PF04774">
    <property type="entry name" value="HABP4_PAI-RBP1"/>
    <property type="match status" value="1"/>
</dbReference>
<dbReference type="GO" id="GO:0005634">
    <property type="term" value="C:nucleus"/>
    <property type="evidence" value="ECO:0000318"/>
    <property type="project" value="GO_Central"/>
</dbReference>
<dbReference type="eggNOG" id="KOG2945">
    <property type="taxonomic scope" value="Eukaryota"/>
</dbReference>
<evidence type="ECO:0000259" key="5">
    <source>
        <dbReference type="SMART" id="SM01233"/>
    </source>
</evidence>
<feature type="region of interest" description="Disordered" evidence="4">
    <location>
        <begin position="1"/>
        <end position="231"/>
    </location>
</feature>
<dbReference type="InterPro" id="IPR039764">
    <property type="entry name" value="HABP4/SERBP1-like"/>
</dbReference>